<proteinExistence type="predicted"/>
<protein>
    <recommendedName>
        <fullName evidence="1">DUF4325 domain-containing protein</fullName>
    </recommendedName>
</protein>
<gene>
    <name evidence="2" type="ORF">NCTC11214_00275</name>
</gene>
<dbReference type="Proteomes" id="UP000281391">
    <property type="component" value="Chromosome"/>
</dbReference>
<evidence type="ECO:0000259" key="1">
    <source>
        <dbReference type="Pfam" id="PF14213"/>
    </source>
</evidence>
<name>A0A3S4HHD9_SEROD</name>
<feature type="domain" description="DUF4325" evidence="1">
    <location>
        <begin position="25"/>
        <end position="85"/>
    </location>
</feature>
<organism evidence="2 3">
    <name type="scientific">Serratia odorifera</name>
    <dbReference type="NCBI Taxonomy" id="618"/>
    <lineage>
        <taxon>Bacteria</taxon>
        <taxon>Pseudomonadati</taxon>
        <taxon>Pseudomonadota</taxon>
        <taxon>Gammaproteobacteria</taxon>
        <taxon>Enterobacterales</taxon>
        <taxon>Yersiniaceae</taxon>
        <taxon>Serratia</taxon>
    </lineage>
</organism>
<dbReference type="EMBL" id="LR134117">
    <property type="protein sequence ID" value="VDZ51589.1"/>
    <property type="molecule type" value="Genomic_DNA"/>
</dbReference>
<dbReference type="RefSeq" id="WP_004954292.1">
    <property type="nucleotide sequence ID" value="NZ_LR134117.1"/>
</dbReference>
<dbReference type="InterPro" id="IPR025474">
    <property type="entry name" value="DUF4325"/>
</dbReference>
<accession>A0A3S4HHD9</accession>
<evidence type="ECO:0000313" key="2">
    <source>
        <dbReference type="EMBL" id="VDZ51589.1"/>
    </source>
</evidence>
<dbReference type="AlphaFoldDB" id="A0A3S4HHD9"/>
<sequence>MINIVIAKDFSKTPFGRYTTDSPNSAERFRRDFLVPAFKSGEQDVVVDFRGIAYGIGSSFLEEAFGGLVRKEGLAKSRLKGRLVIKSDMPFYKEQIEKFIDIAEPEAS</sequence>
<evidence type="ECO:0000313" key="3">
    <source>
        <dbReference type="Proteomes" id="UP000281391"/>
    </source>
</evidence>
<reference evidence="2 3" key="1">
    <citation type="submission" date="2018-12" db="EMBL/GenBank/DDBJ databases">
        <authorList>
            <consortium name="Pathogen Informatics"/>
        </authorList>
    </citation>
    <scope>NUCLEOTIDE SEQUENCE [LARGE SCALE GENOMIC DNA]</scope>
    <source>
        <strain evidence="2 3">NCTC11214</strain>
    </source>
</reference>
<dbReference type="Pfam" id="PF14213">
    <property type="entry name" value="DUF4325"/>
    <property type="match status" value="1"/>
</dbReference>
<dbReference type="KEGG" id="sof:NCTC11214_00275"/>